<feature type="domain" description="Integrin alpha second immunoglobulin-like" evidence="6">
    <location>
        <begin position="86"/>
        <end position="153"/>
    </location>
</feature>
<evidence type="ECO:0000313" key="8">
    <source>
        <dbReference type="Proteomes" id="UP001331761"/>
    </source>
</evidence>
<dbReference type="Gene3D" id="2.60.40.1460">
    <property type="entry name" value="Integrin domains. Chain A, domain 2"/>
    <property type="match status" value="1"/>
</dbReference>
<evidence type="ECO:0008006" key="9">
    <source>
        <dbReference type="Google" id="ProtNLM"/>
    </source>
</evidence>
<dbReference type="GO" id="GO:0008305">
    <property type="term" value="C:integrin complex"/>
    <property type="evidence" value="ECO:0007669"/>
    <property type="project" value="TreeGrafter"/>
</dbReference>
<gene>
    <name evidence="7" type="ORF">GCK32_017303</name>
</gene>
<protein>
    <recommendedName>
        <fullName evidence="9">Integrin alpha-2 domain-containing protein</fullName>
    </recommendedName>
</protein>
<dbReference type="GO" id="GO:0007160">
    <property type="term" value="P:cell-matrix adhesion"/>
    <property type="evidence" value="ECO:0007669"/>
    <property type="project" value="TreeGrafter"/>
</dbReference>
<dbReference type="Proteomes" id="UP001331761">
    <property type="component" value="Unassembled WGS sequence"/>
</dbReference>
<feature type="domain" description="Integrin alpha first immunoglubulin-like" evidence="5">
    <location>
        <begin position="36"/>
        <end position="84"/>
    </location>
</feature>
<organism evidence="7 8">
    <name type="scientific">Trichostrongylus colubriformis</name>
    <name type="common">Black scour worm</name>
    <dbReference type="NCBI Taxonomy" id="6319"/>
    <lineage>
        <taxon>Eukaryota</taxon>
        <taxon>Metazoa</taxon>
        <taxon>Ecdysozoa</taxon>
        <taxon>Nematoda</taxon>
        <taxon>Chromadorea</taxon>
        <taxon>Rhabditida</taxon>
        <taxon>Rhabditina</taxon>
        <taxon>Rhabditomorpha</taxon>
        <taxon>Strongyloidea</taxon>
        <taxon>Trichostrongylidae</taxon>
        <taxon>Trichostrongylus</taxon>
    </lineage>
</organism>
<dbReference type="Pfam" id="PF08441">
    <property type="entry name" value="Integrin_A_Ig_1"/>
    <property type="match status" value="1"/>
</dbReference>
<evidence type="ECO:0000256" key="1">
    <source>
        <dbReference type="ARBA" id="ARBA00004479"/>
    </source>
</evidence>
<dbReference type="SUPFAM" id="SSF69179">
    <property type="entry name" value="Integrin domains"/>
    <property type="match status" value="2"/>
</dbReference>
<dbReference type="Pfam" id="PF20805">
    <property type="entry name" value="Integrin_A_Ig_2"/>
    <property type="match status" value="1"/>
</dbReference>
<accession>A0AAN8F3I2</accession>
<feature type="non-terminal residue" evidence="7">
    <location>
        <position position="1"/>
    </location>
</feature>
<evidence type="ECO:0000259" key="5">
    <source>
        <dbReference type="Pfam" id="PF08441"/>
    </source>
</evidence>
<dbReference type="GO" id="GO:0007229">
    <property type="term" value="P:integrin-mediated signaling pathway"/>
    <property type="evidence" value="ECO:0007669"/>
    <property type="project" value="UniProtKB-KW"/>
</dbReference>
<comment type="caution">
    <text evidence="7">The sequence shown here is derived from an EMBL/GenBank/DDBJ whole genome shotgun (WGS) entry which is preliminary data.</text>
</comment>
<evidence type="ECO:0000313" key="7">
    <source>
        <dbReference type="EMBL" id="KAK5972705.1"/>
    </source>
</evidence>
<dbReference type="InterPro" id="IPR048285">
    <property type="entry name" value="Integrin_alpha_Ig-like_2"/>
</dbReference>
<name>A0AAN8F3I2_TRICO</name>
<evidence type="ECO:0000256" key="4">
    <source>
        <dbReference type="ARBA" id="ARBA00023180"/>
    </source>
</evidence>
<dbReference type="GO" id="GO:0009897">
    <property type="term" value="C:external side of plasma membrane"/>
    <property type="evidence" value="ECO:0007669"/>
    <property type="project" value="TreeGrafter"/>
</dbReference>
<keyword evidence="4" id="KW-0325">Glycoprotein</keyword>
<dbReference type="PANTHER" id="PTHR23220:SF133">
    <property type="entry name" value="INTEGRIN ALPHA-PS2"/>
    <property type="match status" value="1"/>
</dbReference>
<evidence type="ECO:0000256" key="2">
    <source>
        <dbReference type="ARBA" id="ARBA00023037"/>
    </source>
</evidence>
<dbReference type="InterPro" id="IPR013649">
    <property type="entry name" value="Integrin_alpha_Ig-like_1"/>
</dbReference>
<evidence type="ECO:0000259" key="6">
    <source>
        <dbReference type="Pfam" id="PF20805"/>
    </source>
</evidence>
<keyword evidence="2" id="KW-0401">Integrin</keyword>
<comment type="subcellular location">
    <subcellularLocation>
        <location evidence="1">Membrane</location>
        <topology evidence="1">Single-pass type I membrane protein</topology>
    </subcellularLocation>
</comment>
<evidence type="ECO:0000256" key="3">
    <source>
        <dbReference type="ARBA" id="ARBA00023136"/>
    </source>
</evidence>
<dbReference type="GO" id="GO:0033627">
    <property type="term" value="P:cell adhesion mediated by integrin"/>
    <property type="evidence" value="ECO:0007669"/>
    <property type="project" value="TreeGrafter"/>
</dbReference>
<dbReference type="PANTHER" id="PTHR23220">
    <property type="entry name" value="INTEGRIN ALPHA"/>
    <property type="match status" value="1"/>
</dbReference>
<dbReference type="AlphaFoldDB" id="A0AAN8F3I2"/>
<proteinExistence type="predicted"/>
<keyword evidence="3" id="KW-0472">Membrane</keyword>
<dbReference type="EMBL" id="WIXE01016389">
    <property type="protein sequence ID" value="KAK5972705.1"/>
    <property type="molecule type" value="Genomic_DNA"/>
</dbReference>
<sequence>EILYTERSALAYTSTIAVAPVTIKKKDLLDLKVTFCRDKLSPIHWSVNYTYEESRTGKLSGNQLEPAIDTTVPLSFENKINIANNCGKDDICVPDLKVHATSDRDKFLIGTKDNTMMINVTVENGGEDSYETKLYFDVPEGFEYSGVVSTDEKVCNFRALKDGRVSGHSN</sequence>
<dbReference type="Gene3D" id="2.60.40.1510">
    <property type="entry name" value="ntegrin, alpha v. Chain A, domain 3"/>
    <property type="match status" value="1"/>
</dbReference>
<dbReference type="GO" id="GO:0098609">
    <property type="term" value="P:cell-cell adhesion"/>
    <property type="evidence" value="ECO:0007669"/>
    <property type="project" value="TreeGrafter"/>
</dbReference>
<reference evidence="7 8" key="1">
    <citation type="submission" date="2019-10" db="EMBL/GenBank/DDBJ databases">
        <title>Assembly and Annotation for the nematode Trichostrongylus colubriformis.</title>
        <authorList>
            <person name="Martin J."/>
        </authorList>
    </citation>
    <scope>NUCLEOTIDE SEQUENCE [LARGE SCALE GENOMIC DNA]</scope>
    <source>
        <strain evidence="7">G859</strain>
        <tissue evidence="7">Whole worm</tissue>
    </source>
</reference>
<dbReference type="GO" id="GO:0005178">
    <property type="term" value="F:integrin binding"/>
    <property type="evidence" value="ECO:0007669"/>
    <property type="project" value="TreeGrafter"/>
</dbReference>
<keyword evidence="8" id="KW-1185">Reference proteome</keyword>
<dbReference type="InterPro" id="IPR032695">
    <property type="entry name" value="Integrin_dom_sf"/>
</dbReference>